<evidence type="ECO:0000259" key="4">
    <source>
        <dbReference type="PROSITE" id="PS51767"/>
    </source>
</evidence>
<dbReference type="GO" id="GO:0006508">
    <property type="term" value="P:proteolysis"/>
    <property type="evidence" value="ECO:0007669"/>
    <property type="project" value="InterPro"/>
</dbReference>
<dbReference type="InterPro" id="IPR033121">
    <property type="entry name" value="PEPTIDASE_A1"/>
</dbReference>
<evidence type="ECO:0000256" key="1">
    <source>
        <dbReference type="ARBA" id="ARBA00007447"/>
    </source>
</evidence>
<reference evidence="6 8" key="2">
    <citation type="submission" date="2023-09" db="EMBL/GenBank/DDBJ databases">
        <title>Complete-Gapless Cercospora beticola genome.</title>
        <authorList>
            <person name="Wyatt N.A."/>
            <person name="Spanner R.E."/>
            <person name="Bolton M.D."/>
        </authorList>
    </citation>
    <scope>NUCLEOTIDE SEQUENCE [LARGE SCALE GENOMIC DNA]</scope>
    <source>
        <strain evidence="6">Cb09-40</strain>
    </source>
</reference>
<dbReference type="Pfam" id="PF00026">
    <property type="entry name" value="Asp"/>
    <property type="match status" value="1"/>
</dbReference>
<dbReference type="PANTHER" id="PTHR47965:SF101">
    <property type="entry name" value="HYPOTHETICAL ASPARTYL PROTEASE (EUROFUNG)-RELATED"/>
    <property type="match status" value="1"/>
</dbReference>
<evidence type="ECO:0000313" key="8">
    <source>
        <dbReference type="Proteomes" id="UP001302367"/>
    </source>
</evidence>
<dbReference type="Proteomes" id="UP001302367">
    <property type="component" value="Chromosome 6"/>
</dbReference>
<dbReference type="Proteomes" id="UP000230605">
    <property type="component" value="Chromosome 6"/>
</dbReference>
<evidence type="ECO:0000256" key="2">
    <source>
        <dbReference type="SAM" id="MobiDB-lite"/>
    </source>
</evidence>
<dbReference type="AlphaFoldDB" id="A0A2G5HQD4"/>
<reference evidence="5 7" key="1">
    <citation type="submission" date="2015-10" db="EMBL/GenBank/DDBJ databases">
        <title>The cercosporin biosynthetic gene cluster was horizontally transferred to several fungal lineages and shown to be expanded in Cercospora beticola based on microsynteny with recipient genomes.</title>
        <authorList>
            <person name="De Jonge R."/>
            <person name="Ebert M.K."/>
            <person name="Suttle J.C."/>
            <person name="Jurick Ii W.M."/>
            <person name="Secor G.A."/>
            <person name="Thomma B.P."/>
            <person name="Van De Peer Y."/>
            <person name="Bolton M.D."/>
        </authorList>
    </citation>
    <scope>NUCLEOTIDE SEQUENCE [LARGE SCALE GENOMIC DNA]</scope>
    <source>
        <strain evidence="5 7">09-40</strain>
    </source>
</reference>
<keyword evidence="3" id="KW-0472">Membrane</keyword>
<dbReference type="PROSITE" id="PS51767">
    <property type="entry name" value="PEPTIDASE_A1"/>
    <property type="match status" value="1"/>
</dbReference>
<organism evidence="5 7">
    <name type="scientific">Cercospora beticola</name>
    <name type="common">Sugarbeet leaf spot fungus</name>
    <dbReference type="NCBI Taxonomy" id="122368"/>
    <lineage>
        <taxon>Eukaryota</taxon>
        <taxon>Fungi</taxon>
        <taxon>Dikarya</taxon>
        <taxon>Ascomycota</taxon>
        <taxon>Pezizomycotina</taxon>
        <taxon>Dothideomycetes</taxon>
        <taxon>Dothideomycetidae</taxon>
        <taxon>Mycosphaerellales</taxon>
        <taxon>Mycosphaerellaceae</taxon>
        <taxon>Cercospora</taxon>
    </lineage>
</organism>
<dbReference type="OrthoDB" id="4074350at2759"/>
<evidence type="ECO:0000256" key="3">
    <source>
        <dbReference type="SAM" id="Phobius"/>
    </source>
</evidence>
<dbReference type="Gene3D" id="2.40.70.10">
    <property type="entry name" value="Acid Proteases"/>
    <property type="match status" value="2"/>
</dbReference>
<dbReference type="GO" id="GO:0004190">
    <property type="term" value="F:aspartic-type endopeptidase activity"/>
    <property type="evidence" value="ECO:0007669"/>
    <property type="project" value="InterPro"/>
</dbReference>
<comment type="similarity">
    <text evidence="1">Belongs to the peptidase A1 family.</text>
</comment>
<keyword evidence="3" id="KW-1133">Transmembrane helix</keyword>
<dbReference type="GO" id="GO:0031505">
    <property type="term" value="P:fungal-type cell wall organization"/>
    <property type="evidence" value="ECO:0007669"/>
    <property type="project" value="TreeGrafter"/>
</dbReference>
<feature type="region of interest" description="Disordered" evidence="2">
    <location>
        <begin position="510"/>
        <end position="552"/>
    </location>
</feature>
<evidence type="ECO:0000313" key="7">
    <source>
        <dbReference type="Proteomes" id="UP000230605"/>
    </source>
</evidence>
<dbReference type="EMBL" id="CP134189">
    <property type="protein sequence ID" value="WPB05207.1"/>
    <property type="molecule type" value="Genomic_DNA"/>
</dbReference>
<dbReference type="PANTHER" id="PTHR47965">
    <property type="entry name" value="ASPARTYL PROTEASE-RELATED"/>
    <property type="match status" value="1"/>
</dbReference>
<evidence type="ECO:0000313" key="5">
    <source>
        <dbReference type="EMBL" id="PIA94744.1"/>
    </source>
</evidence>
<dbReference type="GO" id="GO:0005576">
    <property type="term" value="C:extracellular region"/>
    <property type="evidence" value="ECO:0007669"/>
    <property type="project" value="TreeGrafter"/>
</dbReference>
<feature type="transmembrane region" description="Helical" evidence="3">
    <location>
        <begin position="413"/>
        <end position="436"/>
    </location>
</feature>
<feature type="domain" description="Peptidase A1" evidence="4">
    <location>
        <begin position="13"/>
        <end position="375"/>
    </location>
</feature>
<dbReference type="GO" id="GO:0009277">
    <property type="term" value="C:fungal-type cell wall"/>
    <property type="evidence" value="ECO:0007669"/>
    <property type="project" value="TreeGrafter"/>
</dbReference>
<keyword evidence="8" id="KW-1185">Reference proteome</keyword>
<accession>A0A2G5HQD4</accession>
<dbReference type="InterPro" id="IPR021109">
    <property type="entry name" value="Peptidase_aspartic_dom_sf"/>
</dbReference>
<dbReference type="InterPro" id="IPR001461">
    <property type="entry name" value="Aspartic_peptidase_A1"/>
</dbReference>
<dbReference type="EMBL" id="LKMD01000104">
    <property type="protein sequence ID" value="PIA94744.1"/>
    <property type="molecule type" value="Genomic_DNA"/>
</dbReference>
<keyword evidence="3" id="KW-0812">Transmembrane</keyword>
<gene>
    <name evidence="5" type="ORF">CB0940_08628</name>
    <name evidence="6" type="ORF">RHO25_009858</name>
</gene>
<dbReference type="SUPFAM" id="SSF50630">
    <property type="entry name" value="Acid proteases"/>
    <property type="match status" value="1"/>
</dbReference>
<protein>
    <recommendedName>
        <fullName evidence="4">Peptidase A1 domain-containing protein</fullName>
    </recommendedName>
</protein>
<evidence type="ECO:0000313" key="6">
    <source>
        <dbReference type="EMBL" id="WPB05207.1"/>
    </source>
</evidence>
<name>A0A2G5HQD4_CERBT</name>
<sequence length="552" mass="59654">MGAITFLGRQLWSTFIVEAATSPQYFRVVPATAGQGVWSPVPEGCRSASQDGSGHCGYLRGTLPFQGRNSSGFATNESTTWQNIDIYTLDAQQAKLGYEGNGLFGLETVGLFTTSGKDTTQLPAQVVAGIADPFWWLGLMGLGRKPSNFATFNDPIPRLWFPSALANETNPQISSLSWAYTAGASYRNRSPGSLTFGGYDANRMTTSISLEMGPDNSRPLLVGMQKITAENTQDGTVNLLPTGTLHFVDSTLPHIWLPNDAIDAFVSAFGLSYDNTTDLYLINETMRARNLQLSPAITFTFGKSAREDGSETTNIVLPYAAFDMNASYPFYQTETPYFPIRRASNDSQYTIGRTLFQEAYVVADFERSNFSIGQANFDNLGTKAIRAIERPVAAESNSTVEDQDQSSALSGGAIGGIVAGALVGALLIAAICWALLRRRRKKKQYKAVDTATTKGDSAWAENDAKVDTFNHQPIAEPEELYGQRDPTELHATTSKWGVYGVQEMPAPGAGAYDGAAELNTPPIGHESGRLAEVNGSEPARFEMGSDGTHRPG</sequence>
<proteinExistence type="inferred from homology"/>